<dbReference type="SUPFAM" id="SSF46785">
    <property type="entry name" value="Winged helix' DNA-binding domain"/>
    <property type="match status" value="1"/>
</dbReference>
<gene>
    <name evidence="6" type="ORF">GCM10007362_31040</name>
</gene>
<dbReference type="PANTHER" id="PTHR30136:SF35">
    <property type="entry name" value="HTH-TYPE TRANSCRIPTIONAL REGULATOR RV1719"/>
    <property type="match status" value="1"/>
</dbReference>
<accession>A0ABQ2A059</accession>
<evidence type="ECO:0000256" key="1">
    <source>
        <dbReference type="ARBA" id="ARBA00023015"/>
    </source>
</evidence>
<dbReference type="SMART" id="SM00346">
    <property type="entry name" value="HTH_ICLR"/>
    <property type="match status" value="1"/>
</dbReference>
<keyword evidence="1" id="KW-0805">Transcription regulation</keyword>
<dbReference type="PANTHER" id="PTHR30136">
    <property type="entry name" value="HELIX-TURN-HELIX TRANSCRIPTIONAL REGULATOR, ICLR FAMILY"/>
    <property type="match status" value="1"/>
</dbReference>
<dbReference type="Pfam" id="PF01614">
    <property type="entry name" value="IclR_C"/>
    <property type="match status" value="1"/>
</dbReference>
<proteinExistence type="predicted"/>
<keyword evidence="2" id="KW-0238">DNA-binding</keyword>
<evidence type="ECO:0000259" key="4">
    <source>
        <dbReference type="PROSITE" id="PS51077"/>
    </source>
</evidence>
<sequence length="248" mass="27642">MEDGKLKVRAVDRALDILLCFTRKESLSLTEIAGEVELHKSTVHRLMTTLEEKGFVSRDASTEKYRLGIKIWELSAHLSNTDDPALLLLPSMEKLRDELDETVSLYVLDGRERLRIQAVQSNQAIRRVAPVGARLPLYVGASSKALVAFSGEREQEHILSDPIWPDSVSRTAFRDQLRVIRARGYAMSVEEREQGATSVAAPIFDLKGNLAAALSVSGPLARLPVEKLESYAPLLMERAREMGMMIRG</sequence>
<dbReference type="SUPFAM" id="SSF55781">
    <property type="entry name" value="GAF domain-like"/>
    <property type="match status" value="1"/>
</dbReference>
<dbReference type="Gene3D" id="1.10.10.10">
    <property type="entry name" value="Winged helix-like DNA-binding domain superfamily/Winged helix DNA-binding domain"/>
    <property type="match status" value="1"/>
</dbReference>
<dbReference type="Pfam" id="PF09339">
    <property type="entry name" value="HTH_IclR"/>
    <property type="match status" value="1"/>
</dbReference>
<dbReference type="InterPro" id="IPR029016">
    <property type="entry name" value="GAF-like_dom_sf"/>
</dbReference>
<evidence type="ECO:0000256" key="3">
    <source>
        <dbReference type="ARBA" id="ARBA00023163"/>
    </source>
</evidence>
<comment type="caution">
    <text evidence="6">The sequence shown here is derived from an EMBL/GenBank/DDBJ whole genome shotgun (WGS) entry which is preliminary data.</text>
</comment>
<dbReference type="EMBL" id="BMDD01000004">
    <property type="protein sequence ID" value="GGH81361.1"/>
    <property type="molecule type" value="Genomic_DNA"/>
</dbReference>
<evidence type="ECO:0000313" key="7">
    <source>
        <dbReference type="Proteomes" id="UP000605427"/>
    </source>
</evidence>
<dbReference type="InterPro" id="IPR005471">
    <property type="entry name" value="Tscrpt_reg_IclR_N"/>
</dbReference>
<evidence type="ECO:0000259" key="5">
    <source>
        <dbReference type="PROSITE" id="PS51078"/>
    </source>
</evidence>
<dbReference type="RefSeq" id="WP_172245182.1">
    <property type="nucleotide sequence ID" value="NZ_BMDD01000004.1"/>
</dbReference>
<name>A0ABQ2A059_9BACL</name>
<dbReference type="InterPro" id="IPR014757">
    <property type="entry name" value="Tscrpt_reg_IclR_C"/>
</dbReference>
<organism evidence="6 7">
    <name type="scientific">Saccharibacillus endophyticus</name>
    <dbReference type="NCBI Taxonomy" id="2060666"/>
    <lineage>
        <taxon>Bacteria</taxon>
        <taxon>Bacillati</taxon>
        <taxon>Bacillota</taxon>
        <taxon>Bacilli</taxon>
        <taxon>Bacillales</taxon>
        <taxon>Paenibacillaceae</taxon>
        <taxon>Saccharibacillus</taxon>
    </lineage>
</organism>
<dbReference type="InterPro" id="IPR036388">
    <property type="entry name" value="WH-like_DNA-bd_sf"/>
</dbReference>
<reference evidence="7" key="1">
    <citation type="journal article" date="2019" name="Int. J. Syst. Evol. Microbiol.">
        <title>The Global Catalogue of Microorganisms (GCM) 10K type strain sequencing project: providing services to taxonomists for standard genome sequencing and annotation.</title>
        <authorList>
            <consortium name="The Broad Institute Genomics Platform"/>
            <consortium name="The Broad Institute Genome Sequencing Center for Infectious Disease"/>
            <person name="Wu L."/>
            <person name="Ma J."/>
        </authorList>
    </citation>
    <scope>NUCLEOTIDE SEQUENCE [LARGE SCALE GENOMIC DNA]</scope>
    <source>
        <strain evidence="7">CCM 8702</strain>
    </source>
</reference>
<dbReference type="InterPro" id="IPR050707">
    <property type="entry name" value="HTH_MetabolicPath_Reg"/>
</dbReference>
<dbReference type="Proteomes" id="UP000605427">
    <property type="component" value="Unassembled WGS sequence"/>
</dbReference>
<keyword evidence="3" id="KW-0804">Transcription</keyword>
<feature type="domain" description="HTH iclR-type" evidence="4">
    <location>
        <begin position="8"/>
        <end position="69"/>
    </location>
</feature>
<evidence type="ECO:0000256" key="2">
    <source>
        <dbReference type="ARBA" id="ARBA00023125"/>
    </source>
</evidence>
<dbReference type="InterPro" id="IPR036390">
    <property type="entry name" value="WH_DNA-bd_sf"/>
</dbReference>
<dbReference type="PROSITE" id="PS51077">
    <property type="entry name" value="HTH_ICLR"/>
    <property type="match status" value="1"/>
</dbReference>
<feature type="domain" description="IclR-ED" evidence="5">
    <location>
        <begin position="70"/>
        <end position="248"/>
    </location>
</feature>
<dbReference type="PROSITE" id="PS51078">
    <property type="entry name" value="ICLR_ED"/>
    <property type="match status" value="1"/>
</dbReference>
<dbReference type="Gene3D" id="3.30.450.40">
    <property type="match status" value="1"/>
</dbReference>
<keyword evidence="7" id="KW-1185">Reference proteome</keyword>
<protein>
    <submittedName>
        <fullName evidence="6">IclR family transcriptional regulator</fullName>
    </submittedName>
</protein>
<evidence type="ECO:0000313" key="6">
    <source>
        <dbReference type="EMBL" id="GGH81361.1"/>
    </source>
</evidence>